<keyword evidence="4" id="KW-1185">Reference proteome</keyword>
<dbReference type="OrthoDB" id="503788at2"/>
<evidence type="ECO:0000313" key="4">
    <source>
        <dbReference type="Proteomes" id="UP000295444"/>
    </source>
</evidence>
<comment type="caution">
    <text evidence="3">The sequence shown here is derived from an EMBL/GenBank/DDBJ whole genome shotgun (WGS) entry which is preliminary data.</text>
</comment>
<evidence type="ECO:0000259" key="2">
    <source>
        <dbReference type="Pfam" id="PF00144"/>
    </source>
</evidence>
<keyword evidence="1" id="KW-0732">Signal</keyword>
<gene>
    <name evidence="3" type="ORF">EV186_11438</name>
</gene>
<reference evidence="3 4" key="1">
    <citation type="submission" date="2019-03" db="EMBL/GenBank/DDBJ databases">
        <title>Genomic Encyclopedia of Type Strains, Phase IV (KMG-IV): sequencing the most valuable type-strain genomes for metagenomic binning, comparative biology and taxonomic classification.</title>
        <authorList>
            <person name="Goeker M."/>
        </authorList>
    </citation>
    <scope>NUCLEOTIDE SEQUENCE [LARGE SCALE GENOMIC DNA]</scope>
    <source>
        <strain evidence="3 4">DSM 45361</strain>
    </source>
</reference>
<dbReference type="EMBL" id="SNXZ01000014">
    <property type="protein sequence ID" value="TDP89214.1"/>
    <property type="molecule type" value="Genomic_DNA"/>
</dbReference>
<name>A0A4R6RRA6_LABRH</name>
<dbReference type="RefSeq" id="WP_133854418.1">
    <property type="nucleotide sequence ID" value="NZ_SNXZ01000014.1"/>
</dbReference>
<evidence type="ECO:0000313" key="3">
    <source>
        <dbReference type="EMBL" id="TDP89214.1"/>
    </source>
</evidence>
<evidence type="ECO:0000256" key="1">
    <source>
        <dbReference type="SAM" id="SignalP"/>
    </source>
</evidence>
<sequence>MQYRSIVALAATLSLLPVSAQAAPRPALAAAVHQMVADGFTATVVRVRDDDRVVSLAAGVADVRTGAPARTGDRFRIASNTKSFVAVVVLQLEAAGLLSIEDSAARWVPGLDPRITLRQLLNHTSGLYDPTEERSFWKPYLDDDHRGYVYTPDRVIRMALAHGPTGEPGAAYKYSNTGYLVLGKVIERVTRHSPVTEIQRRLLDPLGLHDTYFPVLDPVLHGPHLHGYDMSTPMRDMTTFSPSYDWTAGAMVSTVEDLARFHEALFAGRLLPAAQQEELLTGNLGIERMPSPCGGVLVGQTGAGPGYTSMSLSTEDGKRQLVLVGTRFDVAKEIADEPPLPTGDGSRQVLSAAFCP</sequence>
<protein>
    <submittedName>
        <fullName evidence="3">D-alanyl-D-alanine carboxypeptidase</fullName>
    </submittedName>
</protein>
<dbReference type="PANTHER" id="PTHR46825:SF7">
    <property type="entry name" value="D-ALANYL-D-ALANINE CARBOXYPEPTIDASE"/>
    <property type="match status" value="1"/>
</dbReference>
<dbReference type="PANTHER" id="PTHR46825">
    <property type="entry name" value="D-ALANYL-D-ALANINE-CARBOXYPEPTIDASE/ENDOPEPTIDASE AMPH"/>
    <property type="match status" value="1"/>
</dbReference>
<dbReference type="InterPro" id="IPR001466">
    <property type="entry name" value="Beta-lactam-related"/>
</dbReference>
<dbReference type="InterPro" id="IPR012338">
    <property type="entry name" value="Beta-lactam/transpept-like"/>
</dbReference>
<accession>A0A4R6RRA6</accession>
<dbReference type="AlphaFoldDB" id="A0A4R6RRA6"/>
<dbReference type="Gene3D" id="3.40.710.10">
    <property type="entry name" value="DD-peptidase/beta-lactamase superfamily"/>
    <property type="match status" value="1"/>
</dbReference>
<keyword evidence="3" id="KW-0378">Hydrolase</keyword>
<dbReference type="InterPro" id="IPR050491">
    <property type="entry name" value="AmpC-like"/>
</dbReference>
<organism evidence="3 4">
    <name type="scientific">Labedaea rhizosphaerae</name>
    <dbReference type="NCBI Taxonomy" id="598644"/>
    <lineage>
        <taxon>Bacteria</taxon>
        <taxon>Bacillati</taxon>
        <taxon>Actinomycetota</taxon>
        <taxon>Actinomycetes</taxon>
        <taxon>Pseudonocardiales</taxon>
        <taxon>Pseudonocardiaceae</taxon>
        <taxon>Labedaea</taxon>
    </lineage>
</organism>
<feature type="chain" id="PRO_5020634892" evidence="1">
    <location>
        <begin position="23"/>
        <end position="356"/>
    </location>
</feature>
<dbReference type="SUPFAM" id="SSF56601">
    <property type="entry name" value="beta-lactamase/transpeptidase-like"/>
    <property type="match status" value="1"/>
</dbReference>
<dbReference type="Pfam" id="PF00144">
    <property type="entry name" value="Beta-lactamase"/>
    <property type="match status" value="1"/>
</dbReference>
<proteinExistence type="predicted"/>
<dbReference type="Proteomes" id="UP000295444">
    <property type="component" value="Unassembled WGS sequence"/>
</dbReference>
<dbReference type="GO" id="GO:0004180">
    <property type="term" value="F:carboxypeptidase activity"/>
    <property type="evidence" value="ECO:0007669"/>
    <property type="project" value="UniProtKB-KW"/>
</dbReference>
<keyword evidence="3" id="KW-0121">Carboxypeptidase</keyword>
<feature type="domain" description="Beta-lactamase-related" evidence="2">
    <location>
        <begin position="30"/>
        <end position="285"/>
    </location>
</feature>
<feature type="signal peptide" evidence="1">
    <location>
        <begin position="1"/>
        <end position="22"/>
    </location>
</feature>
<keyword evidence="3" id="KW-0645">Protease</keyword>